<comment type="catalytic activity">
    <reaction evidence="7">
        <text>a 2'-deoxyadenosine in DNA + S-adenosyl-L-methionine = an N(6)-methyl-2'-deoxyadenosine in DNA + S-adenosyl-L-homocysteine + H(+)</text>
        <dbReference type="Rhea" id="RHEA:15197"/>
        <dbReference type="Rhea" id="RHEA-COMP:12418"/>
        <dbReference type="Rhea" id="RHEA-COMP:12419"/>
        <dbReference type="ChEBI" id="CHEBI:15378"/>
        <dbReference type="ChEBI" id="CHEBI:57856"/>
        <dbReference type="ChEBI" id="CHEBI:59789"/>
        <dbReference type="ChEBI" id="CHEBI:90615"/>
        <dbReference type="ChEBI" id="CHEBI:90616"/>
        <dbReference type="EC" id="2.1.1.72"/>
    </reaction>
</comment>
<dbReference type="GO" id="GO:0003677">
    <property type="term" value="F:DNA binding"/>
    <property type="evidence" value="ECO:0007669"/>
    <property type="project" value="InterPro"/>
</dbReference>
<dbReference type="GO" id="GO:0032259">
    <property type="term" value="P:methylation"/>
    <property type="evidence" value="ECO:0007669"/>
    <property type="project" value="UniProtKB-KW"/>
</dbReference>
<accession>A0A9D1AFD7</accession>
<dbReference type="InterPro" id="IPR052916">
    <property type="entry name" value="Type-I_RE_MTase_Subunit"/>
</dbReference>
<dbReference type="InterPro" id="IPR003356">
    <property type="entry name" value="DNA_methylase_A-5"/>
</dbReference>
<keyword evidence="6" id="KW-0680">Restriction system</keyword>
<evidence type="ECO:0000313" key="10">
    <source>
        <dbReference type="EMBL" id="HIR38989.1"/>
    </source>
</evidence>
<evidence type="ECO:0000256" key="7">
    <source>
        <dbReference type="ARBA" id="ARBA00047942"/>
    </source>
</evidence>
<evidence type="ECO:0000259" key="9">
    <source>
        <dbReference type="Pfam" id="PF12161"/>
    </source>
</evidence>
<dbReference type="Gene3D" id="3.40.50.150">
    <property type="entry name" value="Vaccinia Virus protein VP39"/>
    <property type="match status" value="1"/>
</dbReference>
<dbReference type="PANTHER" id="PTHR42998">
    <property type="entry name" value="TYPE I RESTRICTION ENZYME HINDVIIP M PROTEIN-RELATED"/>
    <property type="match status" value="1"/>
</dbReference>
<reference evidence="10" key="1">
    <citation type="submission" date="2020-10" db="EMBL/GenBank/DDBJ databases">
        <authorList>
            <person name="Gilroy R."/>
        </authorList>
    </citation>
    <scope>NUCLEOTIDE SEQUENCE</scope>
    <source>
        <strain evidence="10">ChiW25-3613</strain>
    </source>
</reference>
<feature type="domain" description="N6 adenine-specific DNA methyltransferase N-terminal" evidence="9">
    <location>
        <begin position="13"/>
        <end position="143"/>
    </location>
</feature>
<reference evidence="10" key="2">
    <citation type="journal article" date="2021" name="PeerJ">
        <title>Extensive microbial diversity within the chicken gut microbiome revealed by metagenomics and culture.</title>
        <authorList>
            <person name="Gilroy R."/>
            <person name="Ravi A."/>
            <person name="Getino M."/>
            <person name="Pursley I."/>
            <person name="Horton D.L."/>
            <person name="Alikhan N.F."/>
            <person name="Baker D."/>
            <person name="Gharbi K."/>
            <person name="Hall N."/>
            <person name="Watson M."/>
            <person name="Adriaenssens E.M."/>
            <person name="Foster-Nyarko E."/>
            <person name="Jarju S."/>
            <person name="Secka A."/>
            <person name="Antonio M."/>
            <person name="Oren A."/>
            <person name="Chaudhuri R.R."/>
            <person name="La Ragione R."/>
            <person name="Hildebrand F."/>
            <person name="Pallen M.J."/>
        </authorList>
    </citation>
    <scope>NUCLEOTIDE SEQUENCE</scope>
    <source>
        <strain evidence="10">ChiW25-3613</strain>
    </source>
</reference>
<evidence type="ECO:0000259" key="8">
    <source>
        <dbReference type="Pfam" id="PF02384"/>
    </source>
</evidence>
<keyword evidence="4" id="KW-0808">Transferase</keyword>
<dbReference type="InterPro" id="IPR022749">
    <property type="entry name" value="D12N6_MeTrfase_N"/>
</dbReference>
<dbReference type="Pfam" id="PF12161">
    <property type="entry name" value="HsdM_N"/>
    <property type="match status" value="1"/>
</dbReference>
<dbReference type="PANTHER" id="PTHR42998:SF1">
    <property type="entry name" value="TYPE I RESTRICTION ENZYME HINDI METHYLASE SUBUNIT"/>
    <property type="match status" value="1"/>
</dbReference>
<dbReference type="InterPro" id="IPR029063">
    <property type="entry name" value="SAM-dependent_MTases_sf"/>
</dbReference>
<dbReference type="GO" id="GO:0009307">
    <property type="term" value="P:DNA restriction-modification system"/>
    <property type="evidence" value="ECO:0007669"/>
    <property type="project" value="UniProtKB-KW"/>
</dbReference>
<evidence type="ECO:0000256" key="2">
    <source>
        <dbReference type="ARBA" id="ARBA00011900"/>
    </source>
</evidence>
<dbReference type="AlphaFoldDB" id="A0A9D1AFD7"/>
<dbReference type="EMBL" id="DVHB01000026">
    <property type="protein sequence ID" value="HIR38989.1"/>
    <property type="molecule type" value="Genomic_DNA"/>
</dbReference>
<evidence type="ECO:0000256" key="4">
    <source>
        <dbReference type="ARBA" id="ARBA00022679"/>
    </source>
</evidence>
<dbReference type="SUPFAM" id="SSF53335">
    <property type="entry name" value="S-adenosyl-L-methionine-dependent methyltransferases"/>
    <property type="match status" value="1"/>
</dbReference>
<dbReference type="Pfam" id="PF02384">
    <property type="entry name" value="N6_Mtase"/>
    <property type="match status" value="1"/>
</dbReference>
<dbReference type="InterPro" id="IPR038333">
    <property type="entry name" value="T1MK-like_N_sf"/>
</dbReference>
<evidence type="ECO:0000256" key="6">
    <source>
        <dbReference type="ARBA" id="ARBA00022747"/>
    </source>
</evidence>
<dbReference type="Proteomes" id="UP000824179">
    <property type="component" value="Unassembled WGS sequence"/>
</dbReference>
<dbReference type="GO" id="GO:0008170">
    <property type="term" value="F:N-methyltransferase activity"/>
    <property type="evidence" value="ECO:0007669"/>
    <property type="project" value="InterPro"/>
</dbReference>
<evidence type="ECO:0000256" key="3">
    <source>
        <dbReference type="ARBA" id="ARBA00022603"/>
    </source>
</evidence>
<evidence type="ECO:0000256" key="1">
    <source>
        <dbReference type="ARBA" id="ARBA00006594"/>
    </source>
</evidence>
<keyword evidence="5" id="KW-0949">S-adenosyl-L-methionine</keyword>
<keyword evidence="3 10" id="KW-0489">Methyltransferase</keyword>
<evidence type="ECO:0000256" key="5">
    <source>
        <dbReference type="ARBA" id="ARBA00022691"/>
    </source>
</evidence>
<protein>
    <recommendedName>
        <fullName evidence="2">site-specific DNA-methyltransferase (adenine-specific)</fullName>
        <ecNumber evidence="2">2.1.1.72</ecNumber>
    </recommendedName>
</protein>
<feature type="domain" description="DNA methylase adenine-specific" evidence="8">
    <location>
        <begin position="154"/>
        <end position="497"/>
    </location>
</feature>
<dbReference type="PRINTS" id="PR00507">
    <property type="entry name" value="N12N6MTFRASE"/>
</dbReference>
<dbReference type="Gene3D" id="1.20.1260.30">
    <property type="match status" value="1"/>
</dbReference>
<dbReference type="GO" id="GO:0009007">
    <property type="term" value="F:site-specific DNA-methyltransferase (adenine-specific) activity"/>
    <property type="evidence" value="ECO:0007669"/>
    <property type="project" value="UniProtKB-EC"/>
</dbReference>
<organism evidence="10 11">
    <name type="scientific">Candidatus Coproplasma stercoripullorum</name>
    <dbReference type="NCBI Taxonomy" id="2840751"/>
    <lineage>
        <taxon>Bacteria</taxon>
        <taxon>Bacillati</taxon>
        <taxon>Bacillota</taxon>
        <taxon>Clostridia</taxon>
        <taxon>Eubacteriales</taxon>
        <taxon>Candidatus Coproplasma</taxon>
    </lineage>
</organism>
<dbReference type="EC" id="2.1.1.72" evidence="2"/>
<comment type="similarity">
    <text evidence="1">Belongs to the N(4)/N(6)-methyltransferase family.</text>
</comment>
<evidence type="ECO:0000313" key="11">
    <source>
        <dbReference type="Proteomes" id="UP000824179"/>
    </source>
</evidence>
<comment type="caution">
    <text evidence="10">The sequence shown here is derived from an EMBL/GenBank/DDBJ whole genome shotgun (WGS) entry which is preliminary data.</text>
</comment>
<name>A0A9D1AFD7_9FIRM</name>
<gene>
    <name evidence="10" type="ORF">IAB90_01270</name>
</gene>
<sequence length="543" mass="62380">MPKKEVKSKEQSLETVLWNCRVALRTIGSLEKKRDAIISLCFLNFASVKFERRRKEIIEQYGDVPVFLEKVSFYNAENVYYLDEHCRWGYIVKNASADDIAVKIDKALADIEAKNPPLKGALPQQLFVSLNADKAAMKSLIDEVNKINEERFKEEDLIGRVYEYFLQNYAASGTKEDGEFYTPACVVELITELIEPFDGVVYDPCCGSGGMFVQSMRFVDEHKGNRKKVSVVGQESNPDTWRLAKMNLSIRGISCDLGEKNASTFTEDLHKDRKVRYIMANPPFNLKKWRGEDELIGDPRFKGWGAMPPVSNANYAWILHMLSKMDESNGIAGFLLANGALNAGAGGDDEGSENSEYIIRKQLLERDKVEAIIVLPRDMFYTTDISVTLWILNNNKKAHELNGRMLRDRTNEVLFVDLRRWDDNTEEYVLDKNKKKKKTVLSRKQIEKIRDLYFAWQSADRSLYKDVPEYCKAVTLESENGIRANNYTLTPSKYIEFIDHDLDIDFSKEMARIQNEMKEVIEQEKQSQQLLIKAFEGIGYGIE</sequence>
<proteinExistence type="inferred from homology"/>